<dbReference type="Pfam" id="PF02836">
    <property type="entry name" value="Glyco_hydro_2_C"/>
    <property type="match status" value="1"/>
</dbReference>
<dbReference type="EMBL" id="BAABXL010000001">
    <property type="protein sequence ID" value="GAA6270659.1"/>
    <property type="molecule type" value="Genomic_DNA"/>
</dbReference>
<dbReference type="Proteomes" id="UP001600894">
    <property type="component" value="Unassembled WGS sequence"/>
</dbReference>
<dbReference type="InterPro" id="IPR014718">
    <property type="entry name" value="GH-type_carb-bd"/>
</dbReference>
<dbReference type="PROSITE" id="PS00719">
    <property type="entry name" value="GLYCOSYL_HYDROL_F2_1"/>
    <property type="match status" value="1"/>
</dbReference>
<dbReference type="SUPFAM" id="SSF51445">
    <property type="entry name" value="(Trans)glycosidases"/>
    <property type="match status" value="1"/>
</dbReference>
<accession>A0ABQ0B2Z3</accession>
<evidence type="ECO:0000313" key="10">
    <source>
        <dbReference type="Proteomes" id="UP001600894"/>
    </source>
</evidence>
<dbReference type="Pfam" id="PF02837">
    <property type="entry name" value="Glyco_hydro_2_N"/>
    <property type="match status" value="1"/>
</dbReference>
<dbReference type="Gene3D" id="2.60.40.10">
    <property type="entry name" value="Immunoglobulins"/>
    <property type="match status" value="2"/>
</dbReference>
<name>A0ABQ0B2Z3_9FIRM</name>
<dbReference type="SUPFAM" id="SSF49785">
    <property type="entry name" value="Galactose-binding domain-like"/>
    <property type="match status" value="1"/>
</dbReference>
<dbReference type="InterPro" id="IPR008979">
    <property type="entry name" value="Galactose-bd-like_sf"/>
</dbReference>
<keyword evidence="6" id="KW-0326">Glycosidase</keyword>
<dbReference type="Gene3D" id="2.60.120.260">
    <property type="entry name" value="Galactose-binding domain-like"/>
    <property type="match status" value="1"/>
</dbReference>
<keyword evidence="5" id="KW-0378">Hydrolase</keyword>
<protein>
    <recommendedName>
        <fullName evidence="4">Beta-galactosidase</fullName>
        <ecNumber evidence="3">3.2.1.23</ecNumber>
    </recommendedName>
    <alternativeName>
        <fullName evidence="7">Lactase</fullName>
    </alternativeName>
</protein>
<evidence type="ECO:0000256" key="6">
    <source>
        <dbReference type="ARBA" id="ARBA00023295"/>
    </source>
</evidence>
<dbReference type="Pfam" id="PF16353">
    <property type="entry name" value="LacZ_4"/>
    <property type="match status" value="1"/>
</dbReference>
<dbReference type="SUPFAM" id="SSF74650">
    <property type="entry name" value="Galactose mutarotase-like"/>
    <property type="match status" value="1"/>
</dbReference>
<dbReference type="PRINTS" id="PR00132">
    <property type="entry name" value="GLHYDRLASE2"/>
</dbReference>
<reference evidence="9 10" key="1">
    <citation type="submission" date="2024-04" db="EMBL/GenBank/DDBJ databases">
        <title>Defined microbial consortia suppress multidrug-resistant proinflammatory Enterobacteriaceae via ecological control.</title>
        <authorList>
            <person name="Furuichi M."/>
            <person name="Kawaguchi T."/>
            <person name="Pust M."/>
            <person name="Yasuma K."/>
            <person name="Plichta D."/>
            <person name="Hasegawa N."/>
            <person name="Ohya T."/>
            <person name="Bhattarai S."/>
            <person name="Sasajima S."/>
            <person name="Aoto Y."/>
            <person name="Tuganbaev T."/>
            <person name="Yaginuma M."/>
            <person name="Ueda M."/>
            <person name="Okahashi N."/>
            <person name="Amafuji K."/>
            <person name="Kiridooshi Y."/>
            <person name="Sugita K."/>
            <person name="Strazar M."/>
            <person name="Skelly A."/>
            <person name="Suda W."/>
            <person name="Hattori M."/>
            <person name="Nakamoto N."/>
            <person name="Caballero S."/>
            <person name="Norman J."/>
            <person name="Olle B."/>
            <person name="Tanoue T."/>
            <person name="Arita M."/>
            <person name="Bucci V."/>
            <person name="Atarashi K."/>
            <person name="Xavier R."/>
            <person name="Honda K."/>
        </authorList>
    </citation>
    <scope>NUCLEOTIDE SEQUENCE [LARGE SCALE GENOMIC DNA]</scope>
    <source>
        <strain evidence="10">f13</strain>
    </source>
</reference>
<proteinExistence type="inferred from homology"/>
<evidence type="ECO:0000259" key="8">
    <source>
        <dbReference type="SMART" id="SM01038"/>
    </source>
</evidence>
<dbReference type="PROSITE" id="PS00608">
    <property type="entry name" value="GLYCOSYL_HYDROL_F2_2"/>
    <property type="match status" value="1"/>
</dbReference>
<dbReference type="RefSeq" id="WP_176255982.1">
    <property type="nucleotide sequence ID" value="NZ_BAABXL010000001.1"/>
</dbReference>
<evidence type="ECO:0000256" key="7">
    <source>
        <dbReference type="ARBA" id="ARBA00032230"/>
    </source>
</evidence>
<dbReference type="Gene3D" id="2.70.98.10">
    <property type="match status" value="1"/>
</dbReference>
<dbReference type="InterPro" id="IPR036156">
    <property type="entry name" value="Beta-gal/glucu_dom_sf"/>
</dbReference>
<dbReference type="InterPro" id="IPR006101">
    <property type="entry name" value="Glyco_hydro_2"/>
</dbReference>
<comment type="catalytic activity">
    <reaction evidence="1">
        <text>Hydrolysis of terminal non-reducing beta-D-galactose residues in beta-D-galactosides.</text>
        <dbReference type="EC" id="3.2.1.23"/>
    </reaction>
</comment>
<evidence type="ECO:0000256" key="2">
    <source>
        <dbReference type="ARBA" id="ARBA00007401"/>
    </source>
</evidence>
<dbReference type="InterPro" id="IPR023230">
    <property type="entry name" value="Glyco_hydro_2_CS"/>
</dbReference>
<evidence type="ECO:0000256" key="3">
    <source>
        <dbReference type="ARBA" id="ARBA00012756"/>
    </source>
</evidence>
<dbReference type="InterPro" id="IPR013783">
    <property type="entry name" value="Ig-like_fold"/>
</dbReference>
<dbReference type="InterPro" id="IPR050347">
    <property type="entry name" value="Bact_Beta-galactosidase"/>
</dbReference>
<dbReference type="PANTHER" id="PTHR46323:SF2">
    <property type="entry name" value="BETA-GALACTOSIDASE"/>
    <property type="match status" value="1"/>
</dbReference>
<comment type="caution">
    <text evidence="9">The sequence shown here is derived from an EMBL/GenBank/DDBJ whole genome shotgun (WGS) entry which is preliminary data.</text>
</comment>
<dbReference type="InterPro" id="IPR006103">
    <property type="entry name" value="Glyco_hydro_2_cat"/>
</dbReference>
<dbReference type="InterPro" id="IPR017853">
    <property type="entry name" value="GH"/>
</dbReference>
<dbReference type="InterPro" id="IPR023232">
    <property type="entry name" value="Glyco_hydro_2_AS"/>
</dbReference>
<evidence type="ECO:0000256" key="4">
    <source>
        <dbReference type="ARBA" id="ARBA00013303"/>
    </source>
</evidence>
<dbReference type="SUPFAM" id="SSF49303">
    <property type="entry name" value="beta-Galactosidase/glucuronidase domain"/>
    <property type="match status" value="2"/>
</dbReference>
<keyword evidence="10" id="KW-1185">Reference proteome</keyword>
<dbReference type="Pfam" id="PF02929">
    <property type="entry name" value="Bgal_small_N"/>
    <property type="match status" value="1"/>
</dbReference>
<evidence type="ECO:0000313" key="9">
    <source>
        <dbReference type="EMBL" id="GAA6270659.1"/>
    </source>
</evidence>
<sequence>MLVKPYFQDLNNLHVGTEPNRAYYIPASGGGFFGVDRENSDRFQSLNGIWKFHYEPSVSNFDQRFFEPGADLEGYQDVPVPGMWQMYGADGNQYLNLRYPFPLDPPYVPRENPCGAYVHSFLYHCLPEAPRAYLNFEGVDSCFYVWINGRFAGYSQVSHSTSEFDVTELLNEGENTLAVLVLKWCDGSYLEDQDKFRMSGIFRDVYLLKRPKSGIRDYRIRAVPVGQGKAEFCLDLDFYGTLKEAGYCLMDAQGRCFQEGNCSGHIQVQLEQIVYWNAEQPYLYTLILSTSDEVITDRVGFREIHVADGVLYINGTPVKFHGVNRHDSDPETGFVISKEQMCRDLTLMKEHNVNAVRTSHYPNAPQYYHLYDEYGFYVIDEADNESHGTDKGYKKTDDWDTHVKKWGRLIADNPAFIPATLDRVQRCVERDKNRPAVVIWSMGNECAYGCTFEEALKWAAAYDNTRLLHYEGARYVSDHRVYDRSLLDLYSRMYPDFEEIHQYFKRRHKNPYLMCEYSHAMGNGPGDLEDYFQIIHQYEGMCGGFVWEWCDHAVLADFKEAESKRYLYGGDSGEFPHDGNFCVDGLVYPDRRPHTGLLEFKQVYRPARMVSCDLRAGAILIHNYMDFTDLKDYLKIYCIFVKNGKDAGETELELPQSVRPHTEGVVYFEKELPEEIDGIRIRYILKKDSGSLKAGHELGIDEFLPFWNRESIQAAARKNVLEKSGISSDHGLALEQGERYILVKGRHFSYRYDCFLGTFASMELDGKELFVRPMEYNIWRAPADNDRRIRLEWERAGYDRAKVRTYTTKAELAEEGIRIQTDLSIAAIHIQPFLRIRANWLVENTGTVRVKLTVCKDPEFPFLPRFGLRMFLPERMNQVEYCGTGPMESYEDKHQASWHGIFKAAVSDLYEPYIRPQENGSHWDCDYICLKQPDKGLLVMGEGTICFNASHYTQEELTKKGHRFELEPLHGTVLCLDYRQSGIGSNSCGPALAEKYRLSEKHFEWKLALYPWSVSEDGI</sequence>
<dbReference type="InterPro" id="IPR004199">
    <property type="entry name" value="B-gal_small/dom_5"/>
</dbReference>
<dbReference type="EC" id="3.2.1.23" evidence="3"/>
<gene>
    <name evidence="9" type="primary">ebgA</name>
    <name evidence="9" type="ORF">F130042H8_37190</name>
</gene>
<dbReference type="PANTHER" id="PTHR46323">
    <property type="entry name" value="BETA-GALACTOSIDASE"/>
    <property type="match status" value="1"/>
</dbReference>
<dbReference type="InterPro" id="IPR006104">
    <property type="entry name" value="Glyco_hydro_2_N"/>
</dbReference>
<comment type="similarity">
    <text evidence="2">Belongs to the glycosyl hydrolase 2 family.</text>
</comment>
<dbReference type="InterPro" id="IPR032312">
    <property type="entry name" value="LacZ_4"/>
</dbReference>
<dbReference type="InterPro" id="IPR011013">
    <property type="entry name" value="Gal_mutarotase_sf_dom"/>
</dbReference>
<evidence type="ECO:0000256" key="1">
    <source>
        <dbReference type="ARBA" id="ARBA00001412"/>
    </source>
</evidence>
<dbReference type="SMART" id="SM01038">
    <property type="entry name" value="Bgal_small_N"/>
    <property type="match status" value="1"/>
</dbReference>
<organism evidence="9 10">
    <name type="scientific">Enterocloster alcoholdehydrogenati</name>
    <dbReference type="NCBI Taxonomy" id="2547410"/>
    <lineage>
        <taxon>Bacteria</taxon>
        <taxon>Bacillati</taxon>
        <taxon>Bacillota</taxon>
        <taxon>Clostridia</taxon>
        <taxon>Lachnospirales</taxon>
        <taxon>Lachnospiraceae</taxon>
        <taxon>Enterocloster</taxon>
    </lineage>
</organism>
<dbReference type="Gene3D" id="3.20.20.80">
    <property type="entry name" value="Glycosidases"/>
    <property type="match status" value="1"/>
</dbReference>
<evidence type="ECO:0000256" key="5">
    <source>
        <dbReference type="ARBA" id="ARBA00022801"/>
    </source>
</evidence>
<feature type="domain" description="Beta galactosidase small chain/" evidence="8">
    <location>
        <begin position="742"/>
        <end position="1010"/>
    </location>
</feature>